<evidence type="ECO:0000256" key="1">
    <source>
        <dbReference type="SAM" id="MobiDB-lite"/>
    </source>
</evidence>
<organism evidence="2">
    <name type="scientific">uncultured Frankineae bacterium</name>
    <dbReference type="NCBI Taxonomy" id="437475"/>
    <lineage>
        <taxon>Bacteria</taxon>
        <taxon>Bacillati</taxon>
        <taxon>Actinomycetota</taxon>
        <taxon>Actinomycetes</taxon>
        <taxon>Frankiales</taxon>
        <taxon>environmental samples</taxon>
    </lineage>
</organism>
<accession>A0A6J4LZ09</accession>
<sequence>EPPTAVPPSLRSSRAWPRRPGPTRAAAPSRRRDAWACWPSLRSGCASCRRSCCSASFRWSSRSPAPCWPPS</sequence>
<feature type="region of interest" description="Disordered" evidence="1">
    <location>
        <begin position="1"/>
        <end position="31"/>
    </location>
</feature>
<evidence type="ECO:0000313" key="2">
    <source>
        <dbReference type="EMBL" id="CAA9345304.1"/>
    </source>
</evidence>
<feature type="non-terminal residue" evidence="2">
    <location>
        <position position="71"/>
    </location>
</feature>
<dbReference type="AlphaFoldDB" id="A0A6J4LZ09"/>
<feature type="non-terminal residue" evidence="2">
    <location>
        <position position="1"/>
    </location>
</feature>
<dbReference type="EMBL" id="CADCUE010000182">
    <property type="protein sequence ID" value="CAA9345304.1"/>
    <property type="molecule type" value="Genomic_DNA"/>
</dbReference>
<name>A0A6J4LZ09_9ACTN</name>
<reference evidence="2" key="1">
    <citation type="submission" date="2020-02" db="EMBL/GenBank/DDBJ databases">
        <authorList>
            <person name="Meier V. D."/>
        </authorList>
    </citation>
    <scope>NUCLEOTIDE SEQUENCE</scope>
    <source>
        <strain evidence="2">AVDCRST_MAG16</strain>
    </source>
</reference>
<gene>
    <name evidence="2" type="ORF">AVDCRST_MAG16-2021</name>
</gene>
<protein>
    <submittedName>
        <fullName evidence="2">Uncharacterized protein</fullName>
    </submittedName>
</protein>
<proteinExistence type="predicted"/>